<dbReference type="InterPro" id="IPR003599">
    <property type="entry name" value="Ig_sub"/>
</dbReference>
<sequence length="529" mass="58490">MMEGFAALILLTTLSLTQTAEVPQQMSLAMAEVGADLNLTCRVSTAELILFFWYKVKFGYMIQNVAKGAGLVGQFNNPRFKIIRNGDLYTLTIGNVSKEDEATYYCQSGEPYMVPSFQGTILVVNDHKNLEKQVYVKQSPESESVDVGHSVTLECSLLSTDKENAVQCPGEHNVHWFKNGSGGSNPGVLYTSSSRRNEREEKTCIYSLSKTIQNSADTGNYYCAVVTCGRILFGEGTKVDTKLSPVVIVPWTLMSCCVLVIAALILCRKRKPVCAHCKALTQTAEVPQQMSLAMAEVGADLNLTCRVSTAELILFFWYKVKFGYMIQTVAKGAGLVGQFNNPRFKIIRNGDLYTLTIGNVSKEDEATYYCQSGEPYMVPSFQGTILVVNDHKNLEKQVYVKQRPESESVDVGHSVTLECSLLSTDKENAVQCPGEHNVHWFKSGSGGSNPGVLYTNSSRRNGREEKTCIYSLSKTIQNSADTGNYYCAVVTCGRILFEPELLPLVIVLWTLMSCFVLVIAVLVLCRENK</sequence>
<dbReference type="GO" id="GO:0005886">
    <property type="term" value="C:plasma membrane"/>
    <property type="evidence" value="ECO:0007669"/>
    <property type="project" value="UniProtKB-SubCell"/>
</dbReference>
<feature type="signal peptide" evidence="9">
    <location>
        <begin position="1"/>
        <end position="19"/>
    </location>
</feature>
<evidence type="ECO:0000313" key="11">
    <source>
        <dbReference type="EMBL" id="KAG7519028.1"/>
    </source>
</evidence>
<dbReference type="Pfam" id="PF07686">
    <property type="entry name" value="V-set"/>
    <property type="match status" value="2"/>
</dbReference>
<keyword evidence="8" id="KW-1133">Transmembrane helix</keyword>
<dbReference type="AlphaFoldDB" id="A0AAV6SQM8"/>
<feature type="domain" description="Ig-like" evidence="10">
    <location>
        <begin position="23"/>
        <end position="107"/>
    </location>
</feature>
<evidence type="ECO:0000256" key="6">
    <source>
        <dbReference type="ARBA" id="ARBA00023157"/>
    </source>
</evidence>
<accession>A0AAV6SQM8</accession>
<reference evidence="11 12" key="1">
    <citation type="journal article" date="2021" name="Sci. Rep.">
        <title>Chromosome anchoring in Senegalese sole (Solea senegalensis) reveals sex-associated markers and genome rearrangements in flatfish.</title>
        <authorList>
            <person name="Guerrero-Cozar I."/>
            <person name="Gomez-Garrido J."/>
            <person name="Berbel C."/>
            <person name="Martinez-Blanch J.F."/>
            <person name="Alioto T."/>
            <person name="Claros M.G."/>
            <person name="Gagnaire P.A."/>
            <person name="Manchado M."/>
        </authorList>
    </citation>
    <scope>NUCLEOTIDE SEQUENCE [LARGE SCALE GENOMIC DNA]</scope>
    <source>
        <strain evidence="11">Sse05_10M</strain>
    </source>
</reference>
<dbReference type="GO" id="GO:0009617">
    <property type="term" value="P:response to bacterium"/>
    <property type="evidence" value="ECO:0007669"/>
    <property type="project" value="TreeGrafter"/>
</dbReference>
<dbReference type="SMART" id="SM00406">
    <property type="entry name" value="IGv"/>
    <property type="match status" value="4"/>
</dbReference>
<comment type="caution">
    <text evidence="11">The sequence shown here is derived from an EMBL/GenBank/DDBJ whole genome shotgun (WGS) entry which is preliminary data.</text>
</comment>
<keyword evidence="7" id="KW-0325">Glycoprotein</keyword>
<feature type="chain" id="PRO_5043775782" evidence="9">
    <location>
        <begin position="20"/>
        <end position="529"/>
    </location>
</feature>
<evidence type="ECO:0000256" key="2">
    <source>
        <dbReference type="ARBA" id="ARBA00022475"/>
    </source>
</evidence>
<dbReference type="EMBL" id="JAGKHQ010000004">
    <property type="protein sequence ID" value="KAG7519028.1"/>
    <property type="molecule type" value="Genomic_DNA"/>
</dbReference>
<keyword evidence="12" id="KW-1185">Reference proteome</keyword>
<evidence type="ECO:0000256" key="9">
    <source>
        <dbReference type="SAM" id="SignalP"/>
    </source>
</evidence>
<dbReference type="SMART" id="SM00409">
    <property type="entry name" value="IG"/>
    <property type="match status" value="4"/>
</dbReference>
<evidence type="ECO:0000256" key="8">
    <source>
        <dbReference type="SAM" id="Phobius"/>
    </source>
</evidence>
<keyword evidence="6" id="KW-1015">Disulfide bond</keyword>
<evidence type="ECO:0000256" key="4">
    <source>
        <dbReference type="ARBA" id="ARBA00022859"/>
    </source>
</evidence>
<evidence type="ECO:0000256" key="7">
    <source>
        <dbReference type="ARBA" id="ARBA00023180"/>
    </source>
</evidence>
<feature type="transmembrane region" description="Helical" evidence="8">
    <location>
        <begin position="501"/>
        <end position="524"/>
    </location>
</feature>
<dbReference type="PANTHER" id="PTHR19433">
    <property type="entry name" value="T-CELL RECEPTOR ALPHA CHAIN V REGION-RELATED"/>
    <property type="match status" value="1"/>
</dbReference>
<keyword evidence="5 8" id="KW-0472">Membrane</keyword>
<evidence type="ECO:0000259" key="10">
    <source>
        <dbReference type="PROSITE" id="PS50835"/>
    </source>
</evidence>
<dbReference type="InterPro" id="IPR007110">
    <property type="entry name" value="Ig-like_dom"/>
</dbReference>
<feature type="domain" description="Ig-like" evidence="10">
    <location>
        <begin position="115"/>
        <end position="244"/>
    </location>
</feature>
<dbReference type="InterPro" id="IPR003598">
    <property type="entry name" value="Ig_sub2"/>
</dbReference>
<dbReference type="Proteomes" id="UP000693946">
    <property type="component" value="Linkage Group LG12"/>
</dbReference>
<keyword evidence="2" id="KW-1003">Cell membrane</keyword>
<organism evidence="11 12">
    <name type="scientific">Solea senegalensis</name>
    <name type="common">Senegalese sole</name>
    <dbReference type="NCBI Taxonomy" id="28829"/>
    <lineage>
        <taxon>Eukaryota</taxon>
        <taxon>Metazoa</taxon>
        <taxon>Chordata</taxon>
        <taxon>Craniata</taxon>
        <taxon>Vertebrata</taxon>
        <taxon>Euteleostomi</taxon>
        <taxon>Actinopterygii</taxon>
        <taxon>Neopterygii</taxon>
        <taxon>Teleostei</taxon>
        <taxon>Neoteleostei</taxon>
        <taxon>Acanthomorphata</taxon>
        <taxon>Carangaria</taxon>
        <taxon>Pleuronectiformes</taxon>
        <taxon>Pleuronectoidei</taxon>
        <taxon>Soleidae</taxon>
        <taxon>Solea</taxon>
    </lineage>
</organism>
<keyword evidence="8" id="KW-0812">Transmembrane</keyword>
<dbReference type="InterPro" id="IPR052051">
    <property type="entry name" value="TCR_complex_component"/>
</dbReference>
<evidence type="ECO:0000256" key="5">
    <source>
        <dbReference type="ARBA" id="ARBA00023136"/>
    </source>
</evidence>
<name>A0AAV6SQM8_SOLSE</name>
<evidence type="ECO:0000313" key="12">
    <source>
        <dbReference type="Proteomes" id="UP000693946"/>
    </source>
</evidence>
<keyword evidence="4" id="KW-0391">Immunity</keyword>
<keyword evidence="3 9" id="KW-0732">Signal</keyword>
<gene>
    <name evidence="11" type="ORF">JOB18_049901</name>
</gene>
<dbReference type="PANTHER" id="PTHR19433:SF127">
    <property type="entry name" value="NITR9"/>
    <property type="match status" value="1"/>
</dbReference>
<keyword evidence="11" id="KW-0675">Receptor</keyword>
<evidence type="ECO:0000256" key="3">
    <source>
        <dbReference type="ARBA" id="ARBA00022729"/>
    </source>
</evidence>
<dbReference type="GO" id="GO:0002376">
    <property type="term" value="P:immune system process"/>
    <property type="evidence" value="ECO:0007669"/>
    <property type="project" value="UniProtKB-KW"/>
</dbReference>
<feature type="domain" description="Ig-like" evidence="10">
    <location>
        <begin position="379"/>
        <end position="489"/>
    </location>
</feature>
<comment type="subcellular location">
    <subcellularLocation>
        <location evidence="1">Cell membrane</location>
    </subcellularLocation>
</comment>
<dbReference type="SMART" id="SM00408">
    <property type="entry name" value="IGc2"/>
    <property type="match status" value="2"/>
</dbReference>
<protein>
    <submittedName>
        <fullName evidence="11">Immune-type receptor</fullName>
    </submittedName>
</protein>
<evidence type="ECO:0000256" key="1">
    <source>
        <dbReference type="ARBA" id="ARBA00004236"/>
    </source>
</evidence>
<feature type="domain" description="Ig-like" evidence="10">
    <location>
        <begin position="287"/>
        <end position="371"/>
    </location>
</feature>
<proteinExistence type="predicted"/>
<dbReference type="PROSITE" id="PS50835">
    <property type="entry name" value="IG_LIKE"/>
    <property type="match status" value="4"/>
</dbReference>
<dbReference type="InterPro" id="IPR013106">
    <property type="entry name" value="Ig_V-set"/>
</dbReference>
<dbReference type="CDD" id="cd00099">
    <property type="entry name" value="IgV"/>
    <property type="match status" value="3"/>
</dbReference>